<name>A0A5E6WWU4_PSEFL</name>
<comment type="subcellular location">
    <subcellularLocation>
        <location evidence="2">Cell membrane</location>
        <topology evidence="2">Multi-pass membrane protein</topology>
    </subcellularLocation>
</comment>
<dbReference type="PANTHER" id="PTHR43124">
    <property type="entry name" value="PURINE EFFLUX PUMP PBUE"/>
    <property type="match status" value="1"/>
</dbReference>
<dbReference type="PRINTS" id="PR01035">
    <property type="entry name" value="TCRTETA"/>
</dbReference>
<evidence type="ECO:0000313" key="11">
    <source>
        <dbReference type="Proteomes" id="UP000326953"/>
    </source>
</evidence>
<accession>A0A5E6WWU4</accession>
<feature type="transmembrane region" description="Helical" evidence="8">
    <location>
        <begin position="255"/>
        <end position="276"/>
    </location>
</feature>
<dbReference type="InterPro" id="IPR005829">
    <property type="entry name" value="Sugar_transporter_CS"/>
</dbReference>
<feature type="transmembrane region" description="Helical" evidence="8">
    <location>
        <begin position="306"/>
        <end position="330"/>
    </location>
</feature>
<feature type="transmembrane region" description="Helical" evidence="8">
    <location>
        <begin position="223"/>
        <end position="243"/>
    </location>
</feature>
<dbReference type="EMBL" id="CABVHK010000019">
    <property type="protein sequence ID" value="VVN33156.1"/>
    <property type="molecule type" value="Genomic_DNA"/>
</dbReference>
<feature type="transmembrane region" description="Helical" evidence="8">
    <location>
        <begin position="20"/>
        <end position="40"/>
    </location>
</feature>
<feature type="transmembrane region" description="Helical" evidence="8">
    <location>
        <begin position="111"/>
        <end position="133"/>
    </location>
</feature>
<dbReference type="PROSITE" id="PS50850">
    <property type="entry name" value="MFS"/>
    <property type="match status" value="1"/>
</dbReference>
<dbReference type="Pfam" id="PF07690">
    <property type="entry name" value="MFS_1"/>
    <property type="match status" value="1"/>
</dbReference>
<dbReference type="CDD" id="cd17473">
    <property type="entry name" value="MFS_arabinose_efflux_permease_like"/>
    <property type="match status" value="1"/>
</dbReference>
<feature type="domain" description="Major facilitator superfamily (MFS) profile" evidence="9">
    <location>
        <begin position="18"/>
        <end position="398"/>
    </location>
</feature>
<feature type="transmembrane region" description="Helical" evidence="8">
    <location>
        <begin position="342"/>
        <end position="365"/>
    </location>
</feature>
<dbReference type="InterPro" id="IPR036259">
    <property type="entry name" value="MFS_trans_sf"/>
</dbReference>
<feature type="transmembrane region" description="Helical" evidence="8">
    <location>
        <begin position="87"/>
        <end position="105"/>
    </location>
</feature>
<dbReference type="PROSITE" id="PS00216">
    <property type="entry name" value="SUGAR_TRANSPORT_1"/>
    <property type="match status" value="1"/>
</dbReference>
<keyword evidence="4" id="KW-1003">Cell membrane</keyword>
<evidence type="ECO:0000256" key="7">
    <source>
        <dbReference type="ARBA" id="ARBA00023136"/>
    </source>
</evidence>
<dbReference type="OrthoDB" id="9812221at2"/>
<dbReference type="InterPro" id="IPR050189">
    <property type="entry name" value="MFS_Efflux_Transporters"/>
</dbReference>
<dbReference type="Gene3D" id="1.20.1250.20">
    <property type="entry name" value="MFS general substrate transporter like domains"/>
    <property type="match status" value="1"/>
</dbReference>
<dbReference type="SUPFAM" id="SSF103473">
    <property type="entry name" value="MFS general substrate transporter"/>
    <property type="match status" value="1"/>
</dbReference>
<feature type="transmembrane region" description="Helical" evidence="8">
    <location>
        <begin position="52"/>
        <end position="75"/>
    </location>
</feature>
<organism evidence="10 11">
    <name type="scientific">Pseudomonas fluorescens</name>
    <dbReference type="NCBI Taxonomy" id="294"/>
    <lineage>
        <taxon>Bacteria</taxon>
        <taxon>Pseudomonadati</taxon>
        <taxon>Pseudomonadota</taxon>
        <taxon>Gammaproteobacteria</taxon>
        <taxon>Pseudomonadales</taxon>
        <taxon>Pseudomonadaceae</taxon>
        <taxon>Pseudomonas</taxon>
    </lineage>
</organism>
<dbReference type="GO" id="GO:0005886">
    <property type="term" value="C:plasma membrane"/>
    <property type="evidence" value="ECO:0007669"/>
    <property type="project" value="UniProtKB-SubCell"/>
</dbReference>
<dbReference type="Proteomes" id="UP000326953">
    <property type="component" value="Unassembled WGS sequence"/>
</dbReference>
<dbReference type="GO" id="GO:0022857">
    <property type="term" value="F:transmembrane transporter activity"/>
    <property type="evidence" value="ECO:0007669"/>
    <property type="project" value="InterPro"/>
</dbReference>
<keyword evidence="7 8" id="KW-0472">Membrane</keyword>
<dbReference type="InterPro" id="IPR011701">
    <property type="entry name" value="MFS"/>
</dbReference>
<evidence type="ECO:0000256" key="1">
    <source>
        <dbReference type="ARBA" id="ARBA00003279"/>
    </source>
</evidence>
<reference evidence="10 11" key="1">
    <citation type="submission" date="2019-09" db="EMBL/GenBank/DDBJ databases">
        <authorList>
            <person name="Chandra G."/>
            <person name="Truman W A."/>
        </authorList>
    </citation>
    <scope>NUCLEOTIDE SEQUENCE [LARGE SCALE GENOMIC DNA]</scope>
    <source>
        <strain evidence="10">PS662</strain>
    </source>
</reference>
<proteinExistence type="inferred from homology"/>
<evidence type="ECO:0000256" key="3">
    <source>
        <dbReference type="ARBA" id="ARBA00007520"/>
    </source>
</evidence>
<feature type="transmembrane region" description="Helical" evidence="8">
    <location>
        <begin position="176"/>
        <end position="194"/>
    </location>
</feature>
<keyword evidence="5 8" id="KW-0812">Transmembrane</keyword>
<evidence type="ECO:0000256" key="4">
    <source>
        <dbReference type="ARBA" id="ARBA00022475"/>
    </source>
</evidence>
<evidence type="ECO:0000256" key="2">
    <source>
        <dbReference type="ARBA" id="ARBA00004651"/>
    </source>
</evidence>
<dbReference type="InterPro" id="IPR001958">
    <property type="entry name" value="Tet-R_TetA/multi-R_MdtG-like"/>
</dbReference>
<feature type="transmembrane region" description="Helical" evidence="8">
    <location>
        <begin position="145"/>
        <end position="164"/>
    </location>
</feature>
<evidence type="ECO:0000313" key="10">
    <source>
        <dbReference type="EMBL" id="VVN33156.1"/>
    </source>
</evidence>
<feature type="transmembrane region" description="Helical" evidence="8">
    <location>
        <begin position="283"/>
        <end position="300"/>
    </location>
</feature>
<comment type="function">
    <text evidence="1">Resistance to tetracycline by an active tetracycline efflux. This is an energy-dependent process that decreases the accumulation of the antibiotic in whole cells. This protein functions as a metal-tetracycline/H(+) antiporter.</text>
</comment>
<evidence type="ECO:0000256" key="8">
    <source>
        <dbReference type="SAM" id="Phobius"/>
    </source>
</evidence>
<evidence type="ECO:0000259" key="9">
    <source>
        <dbReference type="PROSITE" id="PS50850"/>
    </source>
</evidence>
<dbReference type="InterPro" id="IPR020846">
    <property type="entry name" value="MFS_dom"/>
</dbReference>
<feature type="transmembrane region" description="Helical" evidence="8">
    <location>
        <begin position="371"/>
        <end position="393"/>
    </location>
</feature>
<comment type="similarity">
    <text evidence="3">Belongs to the major facilitator superfamily. TCR/Tet family.</text>
</comment>
<dbReference type="PANTHER" id="PTHR43124:SF3">
    <property type="entry name" value="CHLORAMPHENICOL EFFLUX PUMP RV0191"/>
    <property type="match status" value="1"/>
</dbReference>
<dbReference type="RefSeq" id="WP_150713278.1">
    <property type="nucleotide sequence ID" value="NZ_CABVHK010000019.1"/>
</dbReference>
<dbReference type="AlphaFoldDB" id="A0A5E6WWU4"/>
<evidence type="ECO:0000256" key="5">
    <source>
        <dbReference type="ARBA" id="ARBA00022692"/>
    </source>
</evidence>
<evidence type="ECO:0000256" key="6">
    <source>
        <dbReference type="ARBA" id="ARBA00022989"/>
    </source>
</evidence>
<sequence>MAAEAFVENTGRQAGLAQSLLLLVGSCLPVLGAVLLAPVLPRMQAHFAEVPGSAVLVPIVLTLPALVIALLAPFAGLIADRLGRKPLLLASMALYVLCGVLPLWLDSLPAIVASRAGIGLAEAGIMTCCTTLMGDYYSGARRERLFALQMVATSLSAAVFIALGGFLGQNDWRTPFALYAVGLIFLPLMAWKLWEPQPRARNEQAVPTIAAGKFPWRALTPMYALALLAGLSLFIVPVQAGYLLNLLHVDAPQQIGMTMGANQLGVLVGALSFRLFRGMRGQHMLLIAYVLAGAGGLLMADAVSHVQVVVAVTINGLGIGLMLPTLITWIMAQVDFQQRGRAAGCFTAAIFAGEFISPLAVLGMTSGVSTALPHALAIIGGLQLLVALSCLAVPRIGGLSAHANVVVGGTTIGDGN</sequence>
<protein>
    <recommendedName>
        <fullName evidence="9">Major facilitator superfamily (MFS) profile domain-containing protein</fullName>
    </recommendedName>
</protein>
<gene>
    <name evidence="10" type="ORF">PS662_04995</name>
</gene>
<keyword evidence="6 8" id="KW-1133">Transmembrane helix</keyword>